<protein>
    <recommendedName>
        <fullName evidence="1">Prokaryotic-type class I peptide chain release factors domain-containing protein</fullName>
    </recommendedName>
</protein>
<dbReference type="OrthoDB" id="270639at2759"/>
<dbReference type="Proteomes" id="UP000708148">
    <property type="component" value="Unassembled WGS sequence"/>
</dbReference>
<evidence type="ECO:0000313" key="2">
    <source>
        <dbReference type="EMBL" id="CAD7703630.1"/>
    </source>
</evidence>
<feature type="domain" description="Prokaryotic-type class I peptide chain release factors" evidence="1">
    <location>
        <begin position="25"/>
        <end position="41"/>
    </location>
</feature>
<dbReference type="AlphaFoldDB" id="A0A8S1JH65"/>
<name>A0A8S1JH65_9CHLO</name>
<dbReference type="InterPro" id="IPR000352">
    <property type="entry name" value="Pep_chain_release_fac_I"/>
</dbReference>
<dbReference type="PANTHER" id="PTHR47352">
    <property type="entry name" value="CLASS I PEPTIDE CHAIN RELEASE FACTOR"/>
    <property type="match status" value="1"/>
</dbReference>
<proteinExistence type="predicted"/>
<organism evidence="2 3">
    <name type="scientific">Ostreobium quekettii</name>
    <dbReference type="NCBI Taxonomy" id="121088"/>
    <lineage>
        <taxon>Eukaryota</taxon>
        <taxon>Viridiplantae</taxon>
        <taxon>Chlorophyta</taxon>
        <taxon>core chlorophytes</taxon>
        <taxon>Ulvophyceae</taxon>
        <taxon>TCBD clade</taxon>
        <taxon>Bryopsidales</taxon>
        <taxon>Ostreobineae</taxon>
        <taxon>Ostreobiaceae</taxon>
        <taxon>Ostreobium</taxon>
    </lineage>
</organism>
<evidence type="ECO:0000259" key="1">
    <source>
        <dbReference type="PROSITE" id="PS00745"/>
    </source>
</evidence>
<dbReference type="EMBL" id="CAJHUC010002334">
    <property type="protein sequence ID" value="CAD7703630.1"/>
    <property type="molecule type" value="Genomic_DNA"/>
</dbReference>
<sequence length="86" mass="9595">MTNASTVDDPFVADHADDVEVSFARSSGPGGQNVNKVNTKVDMRLKLDEALWLPEEAREALKRQEKKRINKEGVLVVTSTQNRTQL</sequence>
<accession>A0A8S1JH65</accession>
<dbReference type="Pfam" id="PF00472">
    <property type="entry name" value="RF-1"/>
    <property type="match status" value="1"/>
</dbReference>
<dbReference type="Gene3D" id="3.30.160.20">
    <property type="match status" value="1"/>
</dbReference>
<keyword evidence="3" id="KW-1185">Reference proteome</keyword>
<gene>
    <name evidence="2" type="ORF">OSTQU699_LOCUS8987</name>
</gene>
<dbReference type="SUPFAM" id="SSF110916">
    <property type="entry name" value="Peptidyl-tRNA hydrolase domain-like"/>
    <property type="match status" value="1"/>
</dbReference>
<dbReference type="GO" id="GO:0003747">
    <property type="term" value="F:translation release factor activity"/>
    <property type="evidence" value="ECO:0007669"/>
    <property type="project" value="InterPro"/>
</dbReference>
<dbReference type="PANTHER" id="PTHR47352:SF1">
    <property type="entry name" value="CLASS I PEPTIDE CHAIN RELEASE FACTOR"/>
    <property type="match status" value="1"/>
</dbReference>
<comment type="caution">
    <text evidence="2">The sequence shown here is derived from an EMBL/GenBank/DDBJ whole genome shotgun (WGS) entry which is preliminary data.</text>
</comment>
<evidence type="ECO:0000313" key="3">
    <source>
        <dbReference type="Proteomes" id="UP000708148"/>
    </source>
</evidence>
<reference evidence="2" key="1">
    <citation type="submission" date="2020-12" db="EMBL/GenBank/DDBJ databases">
        <authorList>
            <person name="Iha C."/>
        </authorList>
    </citation>
    <scope>NUCLEOTIDE SEQUENCE</scope>
</reference>
<dbReference type="PROSITE" id="PS00745">
    <property type="entry name" value="RF_PROK_I"/>
    <property type="match status" value="1"/>
</dbReference>